<dbReference type="AlphaFoldDB" id="A0A1M5B2Y8"/>
<dbReference type="OrthoDB" id="1033631at2"/>
<gene>
    <name evidence="5" type="ORF">SAMN05444349_11735</name>
</gene>
<dbReference type="STRING" id="871325.SAMN05444349_11735"/>
<dbReference type="Pfam" id="PF02357">
    <property type="entry name" value="NusG"/>
    <property type="match status" value="1"/>
</dbReference>
<dbReference type="InterPro" id="IPR036735">
    <property type="entry name" value="NGN_dom_sf"/>
</dbReference>
<evidence type="ECO:0000313" key="6">
    <source>
        <dbReference type="Proteomes" id="UP000184436"/>
    </source>
</evidence>
<proteinExistence type="predicted"/>
<evidence type="ECO:0000256" key="2">
    <source>
        <dbReference type="ARBA" id="ARBA00023015"/>
    </source>
</evidence>
<evidence type="ECO:0000256" key="1">
    <source>
        <dbReference type="ARBA" id="ARBA00022814"/>
    </source>
</evidence>
<dbReference type="SUPFAM" id="SSF82679">
    <property type="entry name" value="N-utilization substance G protein NusG, N-terminal domain"/>
    <property type="match status" value="1"/>
</dbReference>
<dbReference type="GO" id="GO:0006354">
    <property type="term" value="P:DNA-templated transcription elongation"/>
    <property type="evidence" value="ECO:0007669"/>
    <property type="project" value="InterPro"/>
</dbReference>
<dbReference type="NCBIfam" id="NF033644">
    <property type="entry name" value="antiterm_UpxY"/>
    <property type="match status" value="1"/>
</dbReference>
<keyword evidence="2" id="KW-0805">Transcription regulation</keyword>
<reference evidence="5 6" key="1">
    <citation type="submission" date="2016-11" db="EMBL/GenBank/DDBJ databases">
        <authorList>
            <person name="Jaros S."/>
            <person name="Januszkiewicz K."/>
            <person name="Wedrychowicz H."/>
        </authorList>
    </citation>
    <scope>NUCLEOTIDE SEQUENCE [LARGE SCALE GENOMIC DNA]</scope>
    <source>
        <strain evidence="5 6">DSM 26883</strain>
    </source>
</reference>
<evidence type="ECO:0000256" key="3">
    <source>
        <dbReference type="ARBA" id="ARBA00023163"/>
    </source>
</evidence>
<dbReference type="EMBL" id="FQVD01000017">
    <property type="protein sequence ID" value="SHF36542.1"/>
    <property type="molecule type" value="Genomic_DNA"/>
</dbReference>
<dbReference type="Proteomes" id="UP000184436">
    <property type="component" value="Unassembled WGS sequence"/>
</dbReference>
<evidence type="ECO:0000259" key="4">
    <source>
        <dbReference type="Pfam" id="PF02357"/>
    </source>
</evidence>
<dbReference type="PANTHER" id="PTHR30265:SF4">
    <property type="entry name" value="KOW MOTIF FAMILY PROTEIN, EXPRESSED"/>
    <property type="match status" value="1"/>
</dbReference>
<dbReference type="CDD" id="cd09895">
    <property type="entry name" value="NGN_SP_UpxY"/>
    <property type="match status" value="1"/>
</dbReference>
<sequence length="190" mass="22288">MANEQDKKTKSWYVMRAYKNEKTAEKRLSDQKYGLEHFIPKQKVLRTINGKKVICMVPVIHSLVFVYASHTQIVDFKLNYYNDLQFVTWKSGGELIYLTVPDEEMTNFIKVCKQTEKEVHFYPISEINKEKEKINIEKGKRIRVHGGPFDQVEGYFMKVAKKRGRQLVVIIPDLLVVSAEVEPEYIQIID</sequence>
<evidence type="ECO:0000313" key="5">
    <source>
        <dbReference type="EMBL" id="SHF36542.1"/>
    </source>
</evidence>
<dbReference type="InterPro" id="IPR006645">
    <property type="entry name" value="NGN-like_dom"/>
</dbReference>
<accession>A0A1M5B2Y8</accession>
<keyword evidence="6" id="KW-1185">Reference proteome</keyword>
<protein>
    <submittedName>
        <fullName evidence="5">Transcription antitermination factor NusG</fullName>
    </submittedName>
</protein>
<name>A0A1M5B2Y8_9BACE</name>
<dbReference type="PANTHER" id="PTHR30265">
    <property type="entry name" value="RHO-INTERACTING TRANSCRIPTION TERMINATION FACTOR NUSG"/>
    <property type="match status" value="1"/>
</dbReference>
<dbReference type="Gene3D" id="3.30.70.940">
    <property type="entry name" value="NusG, N-terminal domain"/>
    <property type="match status" value="1"/>
</dbReference>
<organism evidence="5 6">
    <name type="scientific">Bacteroides faecichinchillae</name>
    <dbReference type="NCBI Taxonomy" id="871325"/>
    <lineage>
        <taxon>Bacteria</taxon>
        <taxon>Pseudomonadati</taxon>
        <taxon>Bacteroidota</taxon>
        <taxon>Bacteroidia</taxon>
        <taxon>Bacteroidales</taxon>
        <taxon>Bacteroidaceae</taxon>
        <taxon>Bacteroides</taxon>
    </lineage>
</organism>
<dbReference type="InterPro" id="IPR043425">
    <property type="entry name" value="NusG-like"/>
</dbReference>
<keyword evidence="1" id="KW-0889">Transcription antitermination</keyword>
<keyword evidence="3" id="KW-0804">Transcription</keyword>
<dbReference type="GO" id="GO:0031564">
    <property type="term" value="P:transcription antitermination"/>
    <property type="evidence" value="ECO:0007669"/>
    <property type="project" value="UniProtKB-KW"/>
</dbReference>
<feature type="domain" description="NusG-like N-terminal" evidence="4">
    <location>
        <begin position="10"/>
        <end position="108"/>
    </location>
</feature>